<name>R4XGP4_TAPDE</name>
<dbReference type="eggNOG" id="KOG2938">
    <property type="taxonomic scope" value="Eukaryota"/>
</dbReference>
<reference evidence="6 7" key="1">
    <citation type="journal article" date="2013" name="MBio">
        <title>Genome sequencing of the plant pathogen Taphrina deformans, the causal agent of peach leaf curl.</title>
        <authorList>
            <person name="Cisse O.H."/>
            <person name="Almeida J.M.G.C.F."/>
            <person name="Fonseca A."/>
            <person name="Kumar A.A."/>
            <person name="Salojaervi J."/>
            <person name="Overmyer K."/>
            <person name="Hauser P.M."/>
            <person name="Pagni M."/>
        </authorList>
    </citation>
    <scope>NUCLEOTIDE SEQUENCE [LARGE SCALE GENOMIC DNA]</scope>
    <source>
        <strain evidence="7">PYCC 5710 / ATCC 11124 / CBS 356.35 / IMI 108563 / JCM 9778 / NBRC 8474</strain>
    </source>
</reference>
<dbReference type="InterPro" id="IPR036452">
    <property type="entry name" value="Ribo_hydro-like"/>
</dbReference>
<comment type="caution">
    <text evidence="6">The sequence shown here is derived from an EMBL/GenBank/DDBJ whole genome shotgun (WGS) entry which is preliminary data.</text>
</comment>
<dbReference type="PANTHER" id="PTHR12304:SF56">
    <property type="entry name" value="HYDROLASE, PUTATIVE (AFU_ORTHOLOGUE AFUA_1G11790)-RELATED"/>
    <property type="match status" value="1"/>
</dbReference>
<keyword evidence="3" id="KW-0326">Glycosidase</keyword>
<dbReference type="Pfam" id="PF01156">
    <property type="entry name" value="IU_nuc_hydro"/>
    <property type="match status" value="1"/>
</dbReference>
<organism evidence="6 7">
    <name type="scientific">Taphrina deformans (strain PYCC 5710 / ATCC 11124 / CBS 356.35 / IMI 108563 / JCM 9778 / NBRC 8474)</name>
    <name type="common">Peach leaf curl fungus</name>
    <name type="synonym">Lalaria deformans</name>
    <dbReference type="NCBI Taxonomy" id="1097556"/>
    <lineage>
        <taxon>Eukaryota</taxon>
        <taxon>Fungi</taxon>
        <taxon>Dikarya</taxon>
        <taxon>Ascomycota</taxon>
        <taxon>Taphrinomycotina</taxon>
        <taxon>Taphrinomycetes</taxon>
        <taxon>Taphrinales</taxon>
        <taxon>Taphrinaceae</taxon>
        <taxon>Taphrina</taxon>
    </lineage>
</organism>
<dbReference type="GO" id="GO:0008477">
    <property type="term" value="F:purine nucleosidase activity"/>
    <property type="evidence" value="ECO:0007669"/>
    <property type="project" value="TreeGrafter"/>
</dbReference>
<feature type="domain" description="Inosine/uridine-preferring nucleoside hydrolase" evidence="5">
    <location>
        <begin position="6"/>
        <end position="359"/>
    </location>
</feature>
<dbReference type="AlphaFoldDB" id="R4XGP4"/>
<proteinExistence type="inferred from homology"/>
<evidence type="ECO:0000256" key="2">
    <source>
        <dbReference type="ARBA" id="ARBA00022801"/>
    </source>
</evidence>
<evidence type="ECO:0000256" key="3">
    <source>
        <dbReference type="ARBA" id="ARBA00023295"/>
    </source>
</evidence>
<dbReference type="Proteomes" id="UP000013776">
    <property type="component" value="Unassembled WGS sequence"/>
</dbReference>
<dbReference type="Gene3D" id="3.90.245.10">
    <property type="entry name" value="Ribonucleoside hydrolase-like"/>
    <property type="match status" value="1"/>
</dbReference>
<evidence type="ECO:0000313" key="6">
    <source>
        <dbReference type="EMBL" id="CCG83647.1"/>
    </source>
</evidence>
<dbReference type="GO" id="GO:0006152">
    <property type="term" value="P:purine nucleoside catabolic process"/>
    <property type="evidence" value="ECO:0007669"/>
    <property type="project" value="TreeGrafter"/>
</dbReference>
<dbReference type="EMBL" id="CAHR02000165">
    <property type="protein sequence ID" value="CCG83647.1"/>
    <property type="molecule type" value="Genomic_DNA"/>
</dbReference>
<dbReference type="OrthoDB" id="5783963at2759"/>
<dbReference type="GO" id="GO:0005829">
    <property type="term" value="C:cytosol"/>
    <property type="evidence" value="ECO:0007669"/>
    <property type="project" value="TreeGrafter"/>
</dbReference>
<evidence type="ECO:0000259" key="5">
    <source>
        <dbReference type="Pfam" id="PF01156"/>
    </source>
</evidence>
<keyword evidence="7" id="KW-1185">Reference proteome</keyword>
<evidence type="ECO:0000313" key="7">
    <source>
        <dbReference type="Proteomes" id="UP000013776"/>
    </source>
</evidence>
<dbReference type="PANTHER" id="PTHR12304">
    <property type="entry name" value="INOSINE-URIDINE PREFERRING NUCLEOSIDE HYDROLASE"/>
    <property type="match status" value="1"/>
</dbReference>
<dbReference type="InterPro" id="IPR023186">
    <property type="entry name" value="IUNH"/>
</dbReference>
<feature type="compositionally biased region" description="Low complexity" evidence="4">
    <location>
        <begin position="227"/>
        <end position="245"/>
    </location>
</feature>
<feature type="region of interest" description="Disordered" evidence="4">
    <location>
        <begin position="224"/>
        <end position="245"/>
    </location>
</feature>
<dbReference type="InterPro" id="IPR001910">
    <property type="entry name" value="Inosine/uridine_hydrolase_dom"/>
</dbReference>
<protein>
    <submittedName>
        <fullName evidence="6">Inosine-uridine preferring nucleoside hydrolase</fullName>
    </submittedName>
</protein>
<accession>R4XGP4</accession>
<evidence type="ECO:0000256" key="1">
    <source>
        <dbReference type="ARBA" id="ARBA00009176"/>
    </source>
</evidence>
<dbReference type="SUPFAM" id="SSF53590">
    <property type="entry name" value="Nucleoside hydrolase"/>
    <property type="match status" value="1"/>
</dbReference>
<sequence length="393" mass="43002">MSRRRVIIDTDPGVDDVLALLYALASSDLHVLAITTVHGNIDLTNTTRNTISLFNVLYDAHTSGQSTNWIDRLFEEDKITLAAGAKTPLVPEAQLDASYFHGRDGLGGVSDVYPQYLPEPGWESSFPSLRGERLASTRQFAGLVPAQREAHDEILDILAREEADTVTIVALGPLTNLSLAMTKDDACFCRTREVVIMGGALRVPGNVTPKSEFNFMADPESASHVLSYSSPTPSSTHPTSPLSSGTRLRVTLLPLDTTTAVSLSHGAWRGGGNQGTVLKRWCDVFVERTFANAQTLYSDTSIEKLTLSMHDPSCIWYLLHSISPTPTAQQWHVERDVDVRVECTGTWTRGACVVDDRGRERILEGVEERAGSDEGGWLHRHKGNRDAMGAIFG</sequence>
<dbReference type="STRING" id="1097556.R4XGP4"/>
<keyword evidence="2 6" id="KW-0378">Hydrolase</keyword>
<gene>
    <name evidence="6" type="ORF">TAPDE_003856</name>
</gene>
<comment type="similarity">
    <text evidence="1">Belongs to the IUNH family.</text>
</comment>
<evidence type="ECO:0000256" key="4">
    <source>
        <dbReference type="SAM" id="MobiDB-lite"/>
    </source>
</evidence>